<evidence type="ECO:0000313" key="1">
    <source>
        <dbReference type="EMBL" id="KAJ8131326.1"/>
    </source>
</evidence>
<sequence length="624" mass="71313">MLLGRIALGSKGGQKVATMGFRSEKDEIEEVPPPDKNADERQQREFLMPEKMNKTPKDDPQRRPAPLAALIKLRDDLEKACLVDPNDRGRKYIPISKQRELITLDTVLEIMWAIDMPMNGDDEKSVARKILPRPPWPNSTAVGMDSTSRRKLFAIVVLIGQPENILSFIREGIWDRHLPFWKDPITREWKCRDSSDGDRILRVPCFEDELWSPSSKSLFQMNQWLFLSPVFDMTGPKLMHYPLSPKVCLPFIEDSPNDGSPVEGGFGQSKDISYAVKRLNSRSKEEFDQEVGALSRFRDDGNIHLVKLLATYYDGQNYSLIFFWANGNLRDHWQRNPRPKQTYEAALWIAEQSFGIAEALRKIHYSEFLSLSDRGLITLYMRGRHGDIKPENILLFPSSKTNADVANTSQGVLTLSDFGLSRFHRVASANQEFASGLAVSPTYRAPEYDLNGQVSPSWDIWGLGCLYLEFVIWYLQGWEALQAFAIERDKCSSAIDRGKDGYFCCRRKSKFGACRKEAVVRRIEHLQNHPQCTEFIYELLHLIADGMMRIRSKKRLDCAAVANRMQKILEECKKRPSYCTEPRANAFLVTRTTNESDTKSGLGWASKLLGWARIPPYLQNPGTS</sequence>
<evidence type="ECO:0000313" key="2">
    <source>
        <dbReference type="Proteomes" id="UP001153332"/>
    </source>
</evidence>
<keyword evidence="2" id="KW-1185">Reference proteome</keyword>
<accession>A0ACC2JV95</accession>
<comment type="caution">
    <text evidence="1">The sequence shown here is derived from an EMBL/GenBank/DDBJ whole genome shotgun (WGS) entry which is preliminary data.</text>
</comment>
<proteinExistence type="predicted"/>
<protein>
    <submittedName>
        <fullName evidence="1">Uncharacterized protein</fullName>
    </submittedName>
</protein>
<name>A0ACC2JV95_9PEZI</name>
<dbReference type="Proteomes" id="UP001153332">
    <property type="component" value="Unassembled WGS sequence"/>
</dbReference>
<dbReference type="EMBL" id="JAPUUL010000312">
    <property type="protein sequence ID" value="KAJ8131326.1"/>
    <property type="molecule type" value="Genomic_DNA"/>
</dbReference>
<gene>
    <name evidence="1" type="ORF">O1611_g2302</name>
</gene>
<organism evidence="1 2">
    <name type="scientific">Lasiodiplodia mahajangana</name>
    <dbReference type="NCBI Taxonomy" id="1108764"/>
    <lineage>
        <taxon>Eukaryota</taxon>
        <taxon>Fungi</taxon>
        <taxon>Dikarya</taxon>
        <taxon>Ascomycota</taxon>
        <taxon>Pezizomycotina</taxon>
        <taxon>Dothideomycetes</taxon>
        <taxon>Dothideomycetes incertae sedis</taxon>
        <taxon>Botryosphaeriales</taxon>
        <taxon>Botryosphaeriaceae</taxon>
        <taxon>Lasiodiplodia</taxon>
    </lineage>
</organism>
<reference evidence="1" key="1">
    <citation type="submission" date="2022-12" db="EMBL/GenBank/DDBJ databases">
        <title>Genome Sequence of Lasiodiplodia mahajangana.</title>
        <authorList>
            <person name="Buettner E."/>
        </authorList>
    </citation>
    <scope>NUCLEOTIDE SEQUENCE</scope>
    <source>
        <strain evidence="1">VT137</strain>
    </source>
</reference>